<evidence type="ECO:0000313" key="3">
    <source>
        <dbReference type="Proteomes" id="UP000823933"/>
    </source>
</evidence>
<reference evidence="2" key="1">
    <citation type="journal article" date="2021" name="PeerJ">
        <title>Extensive microbial diversity within the chicken gut microbiome revealed by metagenomics and culture.</title>
        <authorList>
            <person name="Gilroy R."/>
            <person name="Ravi A."/>
            <person name="Getino M."/>
            <person name="Pursley I."/>
            <person name="Horton D.L."/>
            <person name="Alikhan N.F."/>
            <person name="Baker D."/>
            <person name="Gharbi K."/>
            <person name="Hall N."/>
            <person name="Watson M."/>
            <person name="Adriaenssens E.M."/>
            <person name="Foster-Nyarko E."/>
            <person name="Jarju S."/>
            <person name="Secka A."/>
            <person name="Antonio M."/>
            <person name="Oren A."/>
            <person name="Chaudhuri R.R."/>
            <person name="La Ragione R."/>
            <person name="Hildebrand F."/>
            <person name="Pallen M.J."/>
        </authorList>
    </citation>
    <scope>NUCLEOTIDE SEQUENCE</scope>
    <source>
        <strain evidence="2">ChiHcolR34-3080</strain>
    </source>
</reference>
<name>A0A9D1TWA0_9FIRM</name>
<sequence>MTGRGGALFVLGDTHLSLGGAKPMDVFPGWGGYLEKLEANWRKLVKPEDTVVLAGDISWAMRLADTRKDFAFLNGLPGQKLIMKGNHDYWWSTANKMNAFFKAEGFDTLRLLHNNSYTVGNWALCGTRGWLFDAGEPHDEKVMNREIGRLRLSLEAAEPGKEKLVFLHYPPVYTGADAPEIVAVLKEYGIRRVFYAHLHGKAIRFAVQGEVDGIRYKLVSADGLHFCPYKITENPKM</sequence>
<dbReference type="InterPro" id="IPR029052">
    <property type="entry name" value="Metallo-depent_PP-like"/>
</dbReference>
<dbReference type="GO" id="GO:0016787">
    <property type="term" value="F:hydrolase activity"/>
    <property type="evidence" value="ECO:0007669"/>
    <property type="project" value="InterPro"/>
</dbReference>
<dbReference type="InterPro" id="IPR014578">
    <property type="entry name" value="Pesterase_CT488"/>
</dbReference>
<organism evidence="2 3">
    <name type="scientific">Candidatus Faecalibacterium intestinigallinarum</name>
    <dbReference type="NCBI Taxonomy" id="2838581"/>
    <lineage>
        <taxon>Bacteria</taxon>
        <taxon>Bacillati</taxon>
        <taxon>Bacillota</taxon>
        <taxon>Clostridia</taxon>
        <taxon>Eubacteriales</taxon>
        <taxon>Oscillospiraceae</taxon>
        <taxon>Faecalibacterium</taxon>
    </lineage>
</organism>
<dbReference type="PANTHER" id="PTHR31302:SF22">
    <property type="entry name" value="PHOSPHOESTERASE"/>
    <property type="match status" value="1"/>
</dbReference>
<dbReference type="EMBL" id="DXHQ01000078">
    <property type="protein sequence ID" value="HIW09091.1"/>
    <property type="molecule type" value="Genomic_DNA"/>
</dbReference>
<evidence type="ECO:0000313" key="2">
    <source>
        <dbReference type="EMBL" id="HIW09091.1"/>
    </source>
</evidence>
<protein>
    <submittedName>
        <fullName evidence="2">Metallophosphoesterase</fullName>
    </submittedName>
</protein>
<dbReference type="SUPFAM" id="SSF56300">
    <property type="entry name" value="Metallo-dependent phosphatases"/>
    <property type="match status" value="1"/>
</dbReference>
<gene>
    <name evidence="2" type="ORF">H9890_06810</name>
</gene>
<dbReference type="InterPro" id="IPR051158">
    <property type="entry name" value="Metallophosphoesterase_sf"/>
</dbReference>
<dbReference type="Gene3D" id="3.60.21.10">
    <property type="match status" value="1"/>
</dbReference>
<dbReference type="PANTHER" id="PTHR31302">
    <property type="entry name" value="TRANSMEMBRANE PROTEIN WITH METALLOPHOSPHOESTERASE DOMAIN-RELATED"/>
    <property type="match status" value="1"/>
</dbReference>
<dbReference type="Pfam" id="PF00149">
    <property type="entry name" value="Metallophos"/>
    <property type="match status" value="1"/>
</dbReference>
<reference evidence="2" key="2">
    <citation type="submission" date="2021-04" db="EMBL/GenBank/DDBJ databases">
        <authorList>
            <person name="Gilroy R."/>
        </authorList>
    </citation>
    <scope>NUCLEOTIDE SEQUENCE</scope>
    <source>
        <strain evidence="2">ChiHcolR34-3080</strain>
    </source>
</reference>
<evidence type="ECO:0000259" key="1">
    <source>
        <dbReference type="Pfam" id="PF00149"/>
    </source>
</evidence>
<dbReference type="Proteomes" id="UP000823933">
    <property type="component" value="Unassembled WGS sequence"/>
</dbReference>
<dbReference type="InterPro" id="IPR004843">
    <property type="entry name" value="Calcineurin-like_PHP"/>
</dbReference>
<proteinExistence type="predicted"/>
<comment type="caution">
    <text evidence="2">The sequence shown here is derived from an EMBL/GenBank/DDBJ whole genome shotgun (WGS) entry which is preliminary data.</text>
</comment>
<feature type="domain" description="Calcineurin-like phosphoesterase" evidence="1">
    <location>
        <begin position="9"/>
        <end position="200"/>
    </location>
</feature>
<dbReference type="AlphaFoldDB" id="A0A9D1TWA0"/>
<dbReference type="PIRSF" id="PIRSF033094">
    <property type="entry name" value="Pesterase_CT488"/>
    <property type="match status" value="1"/>
</dbReference>
<accession>A0A9D1TWA0</accession>